<sequence length="152" mass="17792">MRDAEATSNVLVFGQTLFSVPGAHKPEHFIYDSNCDAKRQVDAHIDGKWVWWKGVKMTVDVFHFLHKHGVDHEYCQKYCNPVQYPELMDGNKWWFNTSIAEQNNVWLGGYHSMCREMTAVRYNFFLNEMVRLRNILVIAKLADSGKNPRVRV</sequence>
<reference evidence="1" key="1">
    <citation type="submission" date="2014-09" db="EMBL/GenBank/DDBJ databases">
        <title>Genome sequence of the luminous mushroom Mycena chlorophos for searching fungal bioluminescence genes.</title>
        <authorList>
            <person name="Tanaka Y."/>
            <person name="Kasuga D."/>
            <person name="Oba Y."/>
            <person name="Hase S."/>
            <person name="Sato K."/>
            <person name="Oba Y."/>
            <person name="Sakakibara Y."/>
        </authorList>
    </citation>
    <scope>NUCLEOTIDE SEQUENCE</scope>
</reference>
<dbReference type="Proteomes" id="UP000815677">
    <property type="component" value="Unassembled WGS sequence"/>
</dbReference>
<evidence type="ECO:0000313" key="2">
    <source>
        <dbReference type="Proteomes" id="UP000815677"/>
    </source>
</evidence>
<proteinExistence type="predicted"/>
<protein>
    <submittedName>
        <fullName evidence="1">Uncharacterized protein</fullName>
    </submittedName>
</protein>
<accession>A0ABQ0L417</accession>
<organism evidence="1 2">
    <name type="scientific">Mycena chlorophos</name>
    <name type="common">Agaric fungus</name>
    <name type="synonym">Agaricus chlorophos</name>
    <dbReference type="NCBI Taxonomy" id="658473"/>
    <lineage>
        <taxon>Eukaryota</taxon>
        <taxon>Fungi</taxon>
        <taxon>Dikarya</taxon>
        <taxon>Basidiomycota</taxon>
        <taxon>Agaricomycotina</taxon>
        <taxon>Agaricomycetes</taxon>
        <taxon>Agaricomycetidae</taxon>
        <taxon>Agaricales</taxon>
        <taxon>Marasmiineae</taxon>
        <taxon>Mycenaceae</taxon>
        <taxon>Mycena</taxon>
    </lineage>
</organism>
<evidence type="ECO:0000313" key="1">
    <source>
        <dbReference type="EMBL" id="GAT45899.1"/>
    </source>
</evidence>
<gene>
    <name evidence="1" type="ORF">MCHLO_03450</name>
</gene>
<keyword evidence="2" id="KW-1185">Reference proteome</keyword>
<dbReference type="EMBL" id="DF841948">
    <property type="protein sequence ID" value="GAT45899.1"/>
    <property type="molecule type" value="Genomic_DNA"/>
</dbReference>
<name>A0ABQ0L417_MYCCL</name>